<evidence type="ECO:0000313" key="6">
    <source>
        <dbReference type="Proteomes" id="UP000256334"/>
    </source>
</evidence>
<dbReference type="InterPro" id="IPR008040">
    <property type="entry name" value="Hydant_A_N"/>
</dbReference>
<proteinExistence type="predicted"/>
<sequence length="689" mass="73956">MGLRIGVDIGGSFTDFAVLDDATGVLESLKVFSRPDSPGSEVITGMETLSRRYGIDPAEVVHFTHGTTVGVNAVVQRRGIRLGLITNRHFEDVLNIARLKTPDMYHLMSVRPAPLIDRHCTFGIDGRLNAQGEEIAPLDESGIAETIKGLERTGCEGVVISLLHAYRNPVHEHRVRDLIEAAMPGFFVSCASDVWPTIREYERTVTAVIGGYVQPRVSHYLGSLQKALIETGVTAPLQVTKSNGGIMSAERGKTDCVQMILSGTASGVIGAAWMARLCGIDNVMSLDIGGTTADVALIVGGAPRYATGEYIGDYQIHIPSVSVTSIGDGGGSIASVDTLGVLKVGPESAGSTPGPVCYGRGGTAPTITDAFAVMGILGQSPLGYDTVNLDIAASRRAVGQLAETLGQPVEATAEAIVNVAISGMYAGISRLVSRFGIDPRQFSLMPFGGAGPMLACYLARTLHMQTIAVPTTPGVLSALGGLIADTRNDFVRITWYDLTQATLERLDQDRAALEREARDWIVEEAGDAAPELTLSAEMRYKGQSFEIETPLTVEDVRHGKLSALRDAFHREHERLYHYRDEGADIQVVSLRLIATVPTPKPTLKTIETAREPARPCDHVQAWMDGAHRRVALYRRSDLRSGHRFEGPAIVAQDDTTTSVLPGFSVSVDGWGNLHLINNAVTNGENRDGL</sequence>
<dbReference type="Pfam" id="PF05378">
    <property type="entry name" value="Hydant_A_N"/>
    <property type="match status" value="1"/>
</dbReference>
<dbReference type="AlphaFoldDB" id="A0A3D9DT16"/>
<dbReference type="InterPro" id="IPR002821">
    <property type="entry name" value="Hydantoinase_A"/>
</dbReference>
<dbReference type="PANTHER" id="PTHR11365">
    <property type="entry name" value="5-OXOPROLINASE RELATED"/>
    <property type="match status" value="1"/>
</dbReference>
<dbReference type="InterPro" id="IPR049517">
    <property type="entry name" value="ACX-like_C"/>
</dbReference>
<accession>A0A3D9DT16</accession>
<comment type="caution">
    <text evidence="5">The sequence shown here is derived from an EMBL/GenBank/DDBJ whole genome shotgun (WGS) entry which is preliminary data.</text>
</comment>
<evidence type="ECO:0000259" key="4">
    <source>
        <dbReference type="Pfam" id="PF19278"/>
    </source>
</evidence>
<dbReference type="Pfam" id="PF19278">
    <property type="entry name" value="Hydant_A_C"/>
    <property type="match status" value="1"/>
</dbReference>
<dbReference type="RefSeq" id="WP_115855377.1">
    <property type="nucleotide sequence ID" value="NZ_QRDJ01000009.1"/>
</dbReference>
<feature type="domain" description="Hydantoinase/oxoprolinase N-terminal" evidence="3">
    <location>
        <begin position="4"/>
        <end position="181"/>
    </location>
</feature>
<protein>
    <submittedName>
        <fullName evidence="5">N-methylhydantoinase A</fullName>
    </submittedName>
</protein>
<keyword evidence="1" id="KW-0175">Coiled coil</keyword>
<organism evidence="5 6">
    <name type="scientific">Kushneria indalinina DSM 14324</name>
    <dbReference type="NCBI Taxonomy" id="1122140"/>
    <lineage>
        <taxon>Bacteria</taxon>
        <taxon>Pseudomonadati</taxon>
        <taxon>Pseudomonadota</taxon>
        <taxon>Gammaproteobacteria</taxon>
        <taxon>Oceanospirillales</taxon>
        <taxon>Halomonadaceae</taxon>
        <taxon>Kushneria</taxon>
    </lineage>
</organism>
<dbReference type="GO" id="GO:0005829">
    <property type="term" value="C:cytosol"/>
    <property type="evidence" value="ECO:0007669"/>
    <property type="project" value="TreeGrafter"/>
</dbReference>
<keyword evidence="6" id="KW-1185">Reference proteome</keyword>
<evidence type="ECO:0000256" key="1">
    <source>
        <dbReference type="SAM" id="Coils"/>
    </source>
</evidence>
<dbReference type="Pfam" id="PF01968">
    <property type="entry name" value="Hydantoinase_A"/>
    <property type="match status" value="1"/>
</dbReference>
<reference evidence="5 6" key="1">
    <citation type="submission" date="2018-07" db="EMBL/GenBank/DDBJ databases">
        <title>Genomic Encyclopedia of Type Strains, Phase IV (KMG-IV): sequencing the most valuable type-strain genomes for metagenomic binning, comparative biology and taxonomic classification.</title>
        <authorList>
            <person name="Goeker M."/>
        </authorList>
    </citation>
    <scope>NUCLEOTIDE SEQUENCE [LARGE SCALE GENOMIC DNA]</scope>
    <source>
        <strain evidence="5 6">DSM 14324</strain>
    </source>
</reference>
<feature type="domain" description="Acetophenone carboxylase-like C-terminal" evidence="4">
    <location>
        <begin position="513"/>
        <end position="676"/>
    </location>
</feature>
<feature type="coiled-coil region" evidence="1">
    <location>
        <begin position="496"/>
        <end position="523"/>
    </location>
</feature>
<dbReference type="SUPFAM" id="SSF53067">
    <property type="entry name" value="Actin-like ATPase domain"/>
    <property type="match status" value="1"/>
</dbReference>
<dbReference type="InterPro" id="IPR043129">
    <property type="entry name" value="ATPase_NBD"/>
</dbReference>
<feature type="domain" description="Hydantoinase A/oxoprolinase" evidence="2">
    <location>
        <begin position="203"/>
        <end position="489"/>
    </location>
</feature>
<evidence type="ECO:0000313" key="5">
    <source>
        <dbReference type="EMBL" id="REC93821.1"/>
    </source>
</evidence>
<dbReference type="GO" id="GO:0006749">
    <property type="term" value="P:glutathione metabolic process"/>
    <property type="evidence" value="ECO:0007669"/>
    <property type="project" value="TreeGrafter"/>
</dbReference>
<dbReference type="InterPro" id="IPR045079">
    <property type="entry name" value="Oxoprolinase-like"/>
</dbReference>
<evidence type="ECO:0000259" key="2">
    <source>
        <dbReference type="Pfam" id="PF01968"/>
    </source>
</evidence>
<gene>
    <name evidence="5" type="ORF">C8D72_3170</name>
</gene>
<dbReference type="OrthoDB" id="9768323at2"/>
<name>A0A3D9DT16_9GAMM</name>
<dbReference type="PANTHER" id="PTHR11365:SF23">
    <property type="entry name" value="HYPOTHETICAL 5-OXOPROLINASE (EUROFUNG)-RELATED"/>
    <property type="match status" value="1"/>
</dbReference>
<dbReference type="GO" id="GO:0017168">
    <property type="term" value="F:5-oxoprolinase (ATP-hydrolyzing) activity"/>
    <property type="evidence" value="ECO:0007669"/>
    <property type="project" value="TreeGrafter"/>
</dbReference>
<dbReference type="EMBL" id="QRDJ01000009">
    <property type="protein sequence ID" value="REC93821.1"/>
    <property type="molecule type" value="Genomic_DNA"/>
</dbReference>
<evidence type="ECO:0000259" key="3">
    <source>
        <dbReference type="Pfam" id="PF05378"/>
    </source>
</evidence>
<dbReference type="Proteomes" id="UP000256334">
    <property type="component" value="Unassembled WGS sequence"/>
</dbReference>